<dbReference type="EMBL" id="BMQA01000001">
    <property type="protein sequence ID" value="GGI95896.1"/>
    <property type="molecule type" value="Genomic_DNA"/>
</dbReference>
<dbReference type="Proteomes" id="UP000657574">
    <property type="component" value="Unassembled WGS sequence"/>
</dbReference>
<dbReference type="AlphaFoldDB" id="A0A917K364"/>
<gene>
    <name evidence="1" type="ORF">GCM10010121_002940</name>
</gene>
<evidence type="ECO:0000313" key="1">
    <source>
        <dbReference type="EMBL" id="GGI95896.1"/>
    </source>
</evidence>
<evidence type="ECO:0000313" key="2">
    <source>
        <dbReference type="Proteomes" id="UP000657574"/>
    </source>
</evidence>
<comment type="caution">
    <text evidence="1">The sequence shown here is derived from an EMBL/GenBank/DDBJ whole genome shotgun (WGS) entry which is preliminary data.</text>
</comment>
<accession>A0A917K364</accession>
<name>A0A917K364_9ACTN</name>
<sequence>MRGDDVRFDAVDVQDHVPEALVRVPDPAARALVEVLLLGHDRPLVEHRAPAVLGVREEQAPPVASRPVLPRPTTGIRYGYSSAGILARAEVRLEGVAAGQVPESL</sequence>
<protein>
    <submittedName>
        <fullName evidence="1">Uncharacterized protein</fullName>
    </submittedName>
</protein>
<proteinExistence type="predicted"/>
<reference evidence="1" key="2">
    <citation type="submission" date="2020-09" db="EMBL/GenBank/DDBJ databases">
        <authorList>
            <person name="Sun Q."/>
            <person name="Ohkuma M."/>
        </authorList>
    </citation>
    <scope>NUCLEOTIDE SEQUENCE</scope>
    <source>
        <strain evidence="1">JCM 3086</strain>
    </source>
</reference>
<organism evidence="1 2">
    <name type="scientific">Streptomyces brasiliensis</name>
    <dbReference type="NCBI Taxonomy" id="1954"/>
    <lineage>
        <taxon>Bacteria</taxon>
        <taxon>Bacillati</taxon>
        <taxon>Actinomycetota</taxon>
        <taxon>Actinomycetes</taxon>
        <taxon>Kitasatosporales</taxon>
        <taxon>Streptomycetaceae</taxon>
        <taxon>Streptomyces</taxon>
    </lineage>
</organism>
<keyword evidence="2" id="KW-1185">Reference proteome</keyword>
<reference evidence="1" key="1">
    <citation type="journal article" date="2014" name="Int. J. Syst. Evol. Microbiol.">
        <title>Complete genome sequence of Corynebacterium casei LMG S-19264T (=DSM 44701T), isolated from a smear-ripened cheese.</title>
        <authorList>
            <consortium name="US DOE Joint Genome Institute (JGI-PGF)"/>
            <person name="Walter F."/>
            <person name="Albersmeier A."/>
            <person name="Kalinowski J."/>
            <person name="Ruckert C."/>
        </authorList>
    </citation>
    <scope>NUCLEOTIDE SEQUENCE</scope>
    <source>
        <strain evidence="1">JCM 3086</strain>
    </source>
</reference>